<dbReference type="PANTHER" id="PTHR30308">
    <property type="entry name" value="TMRNA-BINDING COMPONENT OF TRANS-TRANSLATION TAGGING COMPLEX"/>
    <property type="match status" value="1"/>
</dbReference>
<dbReference type="NCBIfam" id="TIGR00086">
    <property type="entry name" value="smpB"/>
    <property type="match status" value="1"/>
</dbReference>
<dbReference type="SUPFAM" id="SSF74982">
    <property type="entry name" value="Small protein B (SmpB)"/>
    <property type="match status" value="1"/>
</dbReference>
<gene>
    <name evidence="3" type="primary">smpB</name>
    <name evidence="4" type="ORF">A3D81_00800</name>
</gene>
<comment type="subcellular location">
    <subcellularLocation>
        <location evidence="3">Cytoplasm</location>
    </subcellularLocation>
    <text evidence="3">The tmRNA-SmpB complex associates with stalled 70S ribosomes.</text>
</comment>
<dbReference type="AlphaFoldDB" id="A0A1F5GG02"/>
<dbReference type="CDD" id="cd09294">
    <property type="entry name" value="SmpB"/>
    <property type="match status" value="1"/>
</dbReference>
<dbReference type="InterPro" id="IPR020081">
    <property type="entry name" value="SsrA-bd_prot_CS"/>
</dbReference>
<dbReference type="HAMAP" id="MF_00023">
    <property type="entry name" value="SmpB"/>
    <property type="match status" value="1"/>
</dbReference>
<comment type="similarity">
    <text evidence="3">Belongs to the SmpB family.</text>
</comment>
<sequence>MTSTIYSSNKKARFDYEVLETYIAGVKLYGHEVKSVKKGSASLRGAFVIIRGGEPYLTNVTIPPYQERNLTPNYDPQRTRKLLLNKKEVQEIEDKLQAKGLTLVPLRLYNNRGLIKVEIGLMRGKKKYDKRETIKKREAERKIIRSLKS</sequence>
<dbReference type="Gene3D" id="2.40.280.10">
    <property type="match status" value="1"/>
</dbReference>
<dbReference type="GO" id="GO:0005829">
    <property type="term" value="C:cytosol"/>
    <property type="evidence" value="ECO:0007669"/>
    <property type="project" value="TreeGrafter"/>
</dbReference>
<evidence type="ECO:0000256" key="3">
    <source>
        <dbReference type="HAMAP-Rule" id="MF_00023"/>
    </source>
</evidence>
<name>A0A1F5GG02_9BACT</name>
<dbReference type="EMBL" id="MFBE01000032">
    <property type="protein sequence ID" value="OGD90784.1"/>
    <property type="molecule type" value="Genomic_DNA"/>
</dbReference>
<proteinExistence type="inferred from homology"/>
<reference evidence="4 5" key="1">
    <citation type="journal article" date="2016" name="Nat. Commun.">
        <title>Thousands of microbial genomes shed light on interconnected biogeochemical processes in an aquifer system.</title>
        <authorList>
            <person name="Anantharaman K."/>
            <person name="Brown C.T."/>
            <person name="Hug L.A."/>
            <person name="Sharon I."/>
            <person name="Castelle C.J."/>
            <person name="Probst A.J."/>
            <person name="Thomas B.C."/>
            <person name="Singh A."/>
            <person name="Wilkins M.J."/>
            <person name="Karaoz U."/>
            <person name="Brodie E.L."/>
            <person name="Williams K.H."/>
            <person name="Hubbard S.S."/>
            <person name="Banfield J.F."/>
        </authorList>
    </citation>
    <scope>NUCLEOTIDE SEQUENCE [LARGE SCALE GENOMIC DNA]</scope>
</reference>
<dbReference type="PROSITE" id="PS01317">
    <property type="entry name" value="SSRP"/>
    <property type="match status" value="1"/>
</dbReference>
<keyword evidence="1 3" id="KW-0963">Cytoplasm</keyword>
<dbReference type="STRING" id="1797715.A3D81_00800"/>
<protein>
    <recommendedName>
        <fullName evidence="3">SsrA-binding protein</fullName>
    </recommendedName>
    <alternativeName>
        <fullName evidence="3">Small protein B</fullName>
    </alternativeName>
</protein>
<organism evidence="4 5">
    <name type="scientific">Candidatus Curtissbacteria bacterium RIFCSPHIGHO2_02_FULL_40_17</name>
    <dbReference type="NCBI Taxonomy" id="1797715"/>
    <lineage>
        <taxon>Bacteria</taxon>
        <taxon>Candidatus Curtissiibacteriota</taxon>
    </lineage>
</organism>
<dbReference type="GO" id="GO:0070929">
    <property type="term" value="P:trans-translation"/>
    <property type="evidence" value="ECO:0007669"/>
    <property type="project" value="UniProtKB-UniRule"/>
</dbReference>
<comment type="function">
    <text evidence="3">Required for rescue of stalled ribosomes mediated by trans-translation. Binds to transfer-messenger RNA (tmRNA), required for stable association of tmRNA with ribosomes. tmRNA and SmpB together mimic tRNA shape, replacing the anticodon stem-loop with SmpB. tmRNA is encoded by the ssrA gene; the 2 termini fold to resemble tRNA(Ala) and it encodes a 'tag peptide', a short internal open reading frame. During trans-translation Ala-aminoacylated tmRNA acts like a tRNA, entering the A-site of stalled ribosomes, displacing the stalled mRNA. The ribosome then switches to translate the ORF on the tmRNA; the nascent peptide is terminated with the 'tag peptide' encoded by the tmRNA and targeted for degradation. The ribosome is freed to recommence translation, which seems to be the essential function of trans-translation.</text>
</comment>
<dbReference type="Pfam" id="PF01668">
    <property type="entry name" value="SmpB"/>
    <property type="match status" value="1"/>
</dbReference>
<comment type="caution">
    <text evidence="4">The sequence shown here is derived from an EMBL/GenBank/DDBJ whole genome shotgun (WGS) entry which is preliminary data.</text>
</comment>
<evidence type="ECO:0000313" key="5">
    <source>
        <dbReference type="Proteomes" id="UP000178492"/>
    </source>
</evidence>
<dbReference type="InterPro" id="IPR023620">
    <property type="entry name" value="SmpB"/>
</dbReference>
<dbReference type="NCBIfam" id="NF003843">
    <property type="entry name" value="PRK05422.1"/>
    <property type="match status" value="1"/>
</dbReference>
<dbReference type="GO" id="GO:0070930">
    <property type="term" value="P:trans-translation-dependent protein tagging"/>
    <property type="evidence" value="ECO:0007669"/>
    <property type="project" value="TreeGrafter"/>
</dbReference>
<dbReference type="PANTHER" id="PTHR30308:SF2">
    <property type="entry name" value="SSRA-BINDING PROTEIN"/>
    <property type="match status" value="1"/>
</dbReference>
<keyword evidence="2 3" id="KW-0694">RNA-binding</keyword>
<accession>A0A1F5GG02</accession>
<dbReference type="InterPro" id="IPR000037">
    <property type="entry name" value="SsrA-bd_prot"/>
</dbReference>
<evidence type="ECO:0000256" key="2">
    <source>
        <dbReference type="ARBA" id="ARBA00022884"/>
    </source>
</evidence>
<evidence type="ECO:0000313" key="4">
    <source>
        <dbReference type="EMBL" id="OGD90784.1"/>
    </source>
</evidence>
<dbReference type="Proteomes" id="UP000178492">
    <property type="component" value="Unassembled WGS sequence"/>
</dbReference>
<dbReference type="GO" id="GO:0003723">
    <property type="term" value="F:RNA binding"/>
    <property type="evidence" value="ECO:0007669"/>
    <property type="project" value="UniProtKB-UniRule"/>
</dbReference>
<evidence type="ECO:0000256" key="1">
    <source>
        <dbReference type="ARBA" id="ARBA00022490"/>
    </source>
</evidence>